<dbReference type="AlphaFoldDB" id="A0A5D3DMN7"/>
<comment type="caution">
    <text evidence="2">The sequence shown here is derived from an EMBL/GenBank/DDBJ whole genome shotgun (WGS) entry which is preliminary data.</text>
</comment>
<protein>
    <submittedName>
        <fullName evidence="2">Zinc finger protein ZPR1-like protein</fullName>
    </submittedName>
</protein>
<evidence type="ECO:0000313" key="2">
    <source>
        <dbReference type="EMBL" id="TYK24887.1"/>
    </source>
</evidence>
<gene>
    <name evidence="2" type="ORF">E5676_scaffold5482G00020</name>
    <name evidence="1" type="ORF">E6C27_scaffold466G00950</name>
</gene>
<sequence length="71" mass="7711">MFVSQATKDAQPLSRDEVCETILGKRTSYLKGLGWGSKPKSHKTTSASSSLTSCSESMAKLQLRFELDGAK</sequence>
<dbReference type="Proteomes" id="UP000321947">
    <property type="component" value="Unassembled WGS sequence"/>
</dbReference>
<evidence type="ECO:0000313" key="1">
    <source>
        <dbReference type="EMBL" id="KAA0047117.1"/>
    </source>
</evidence>
<reference evidence="3 4" key="1">
    <citation type="submission" date="2019-08" db="EMBL/GenBank/DDBJ databases">
        <title>Draft genome sequences of two oriental melons (Cucumis melo L. var makuwa).</title>
        <authorList>
            <person name="Kwon S.-Y."/>
        </authorList>
    </citation>
    <scope>NUCLEOTIDE SEQUENCE [LARGE SCALE GENOMIC DNA]</scope>
    <source>
        <strain evidence="4">cv. Chang Bougi</strain>
        <strain evidence="3">cv. SW 3</strain>
        <tissue evidence="2">Leaf</tissue>
    </source>
</reference>
<dbReference type="EMBL" id="SSTD01003833">
    <property type="protein sequence ID" value="TYK24887.1"/>
    <property type="molecule type" value="Genomic_DNA"/>
</dbReference>
<dbReference type="Proteomes" id="UP000321393">
    <property type="component" value="Unassembled WGS sequence"/>
</dbReference>
<evidence type="ECO:0000313" key="3">
    <source>
        <dbReference type="Proteomes" id="UP000321393"/>
    </source>
</evidence>
<dbReference type="OrthoDB" id="1921870at2759"/>
<accession>A0A5D3DMN7</accession>
<name>A0A5D3DMN7_CUCMM</name>
<dbReference type="EMBL" id="SSTE01013512">
    <property type="protein sequence ID" value="KAA0047117.1"/>
    <property type="molecule type" value="Genomic_DNA"/>
</dbReference>
<organism evidence="2 4">
    <name type="scientific">Cucumis melo var. makuwa</name>
    <name type="common">Oriental melon</name>
    <dbReference type="NCBI Taxonomy" id="1194695"/>
    <lineage>
        <taxon>Eukaryota</taxon>
        <taxon>Viridiplantae</taxon>
        <taxon>Streptophyta</taxon>
        <taxon>Embryophyta</taxon>
        <taxon>Tracheophyta</taxon>
        <taxon>Spermatophyta</taxon>
        <taxon>Magnoliopsida</taxon>
        <taxon>eudicotyledons</taxon>
        <taxon>Gunneridae</taxon>
        <taxon>Pentapetalae</taxon>
        <taxon>rosids</taxon>
        <taxon>fabids</taxon>
        <taxon>Cucurbitales</taxon>
        <taxon>Cucurbitaceae</taxon>
        <taxon>Benincaseae</taxon>
        <taxon>Cucumis</taxon>
    </lineage>
</organism>
<proteinExistence type="predicted"/>
<evidence type="ECO:0000313" key="4">
    <source>
        <dbReference type="Proteomes" id="UP000321947"/>
    </source>
</evidence>